<reference evidence="4 5" key="1">
    <citation type="submission" date="2017-11" db="EMBL/GenBank/DDBJ databases">
        <title>Animal gut microbial communities from fecal samples from Wisconsin, USA.</title>
        <authorList>
            <person name="Neumann A."/>
        </authorList>
    </citation>
    <scope>NUCLEOTIDE SEQUENCE [LARGE SCALE GENOMIC DNA]</scope>
    <source>
        <strain evidence="4 5">UWS3</strain>
    </source>
</reference>
<evidence type="ECO:0000313" key="5">
    <source>
        <dbReference type="Proteomes" id="UP000231134"/>
    </source>
</evidence>
<gene>
    <name evidence="4" type="ORF">BGX16_1280</name>
</gene>
<dbReference type="AlphaFoldDB" id="A0A2M9A6S0"/>
<dbReference type="InterPro" id="IPR011871">
    <property type="entry name" value="Fib_succ_major"/>
</dbReference>
<feature type="domain" description="Fibrobacter succinogenes major paralogous" evidence="3">
    <location>
        <begin position="384"/>
        <end position="567"/>
    </location>
</feature>
<feature type="domain" description="Fibrobacter succinogenes major paralogous" evidence="3">
    <location>
        <begin position="617"/>
        <end position="750"/>
    </location>
</feature>
<feature type="domain" description="Fibrobacter succinogenes major paralogous" evidence="3">
    <location>
        <begin position="141"/>
        <end position="336"/>
    </location>
</feature>
<keyword evidence="2" id="KW-0732">Signal</keyword>
<dbReference type="Pfam" id="PF09603">
    <property type="entry name" value="Fib_succ_major"/>
    <property type="match status" value="3"/>
</dbReference>
<protein>
    <submittedName>
        <fullName evidence="4">Uncharacterized protein (TIGR02145 family)</fullName>
    </submittedName>
</protein>
<feature type="signal peptide" evidence="2">
    <location>
        <begin position="1"/>
        <end position="28"/>
    </location>
</feature>
<dbReference type="Proteomes" id="UP000231134">
    <property type="component" value="Unassembled WGS sequence"/>
</dbReference>
<organism evidence="4 5">
    <name type="scientific">Hallerella succinigenes</name>
    <dbReference type="NCBI Taxonomy" id="1896222"/>
    <lineage>
        <taxon>Bacteria</taxon>
        <taxon>Pseudomonadati</taxon>
        <taxon>Fibrobacterota</taxon>
        <taxon>Fibrobacteria</taxon>
        <taxon>Fibrobacterales</taxon>
        <taxon>Fibrobacteraceae</taxon>
        <taxon>Hallerella</taxon>
    </lineage>
</organism>
<accession>A0A2M9A6S0</accession>
<name>A0A2M9A6S0_9BACT</name>
<comment type="caution">
    <text evidence="4">The sequence shown here is derived from an EMBL/GenBank/DDBJ whole genome shotgun (WGS) entry which is preliminary data.</text>
</comment>
<feature type="chain" id="PRO_5014754061" evidence="2">
    <location>
        <begin position="29"/>
        <end position="785"/>
    </location>
</feature>
<dbReference type="EMBL" id="PGEX01000001">
    <property type="protein sequence ID" value="PJJ41317.1"/>
    <property type="molecule type" value="Genomic_DNA"/>
</dbReference>
<keyword evidence="5" id="KW-1185">Reference proteome</keyword>
<evidence type="ECO:0000313" key="4">
    <source>
        <dbReference type="EMBL" id="PJJ41317.1"/>
    </source>
</evidence>
<feature type="region of interest" description="Disordered" evidence="1">
    <location>
        <begin position="83"/>
        <end position="114"/>
    </location>
</feature>
<evidence type="ECO:0000259" key="3">
    <source>
        <dbReference type="Pfam" id="PF09603"/>
    </source>
</evidence>
<sequence length="785" mass="88407">MKEYFYKNTFAKKFTVLALAGVLGFALSACDNSSSASNNALPAEVYDLAELDTYECNDEITGKKIYVSEQSLNYECDGKAWQKTNDKTKPSSSSNKTSSSSSKKNTSDINPENLKTADFLNPEISYGEIKDSRDGEVYKTVKIGDQTWIAENLRYRYKGKTASLDSSSFCYEDNPENCKKFGRMYLWSAVMDSAGILNDDGKGCGNGVTCTPSYPVQGICPEGFHVPNGIEYQKLLYYAGAHYQRINTGYYLHDANAFYSEIGSNGKKTTGTDDYGFSAIMSTHSEYYKTIFSVFWTSVQRSSKYSKIFYLSPQYAAIYDNGSLESSHKNYLRCIKTEEDSTYAISTDIQHDLNRAVACKTDEVDTCKYGTLVDSRDGQKYKTVQVGYMIWMAENLNYRYLQPSATEDSTSSCYENDPENCKKDGRLYSYSAAVDSAGIFSDNGKGCGYGIKYCPYPDTGFIRGVCPEGWHLPSGAEVLDLRYMAYKNKDIESKTEFSAGGAFSLGLNIRPVGIKRGHWYEGYGALMWTSSSVEEKYATYIQVHSYLFDHDWEYQEKNNHMSVRCVRHFDSYEPTEPDTKISFPTFDETIPVVDPCRGTGCSDSIVDERDGKVYRTVKIGDQWWMQDNLRLQDTTDTLYNKYDKEYPWSVAMDSAGIYSTDGKGCGNGKFCSTSGKVRGICPKGWHLPTTKDFWTLMAHASDKPLKWKDDINNLYFRHTATQYTTQYYGSKALTSCYWASTEKSEETASQMCVSADDGSLFANFVSTSGGIKKNKDKHTIRCIKD</sequence>
<dbReference type="NCBIfam" id="TIGR02145">
    <property type="entry name" value="Fib_succ_major"/>
    <property type="match status" value="3"/>
</dbReference>
<proteinExistence type="predicted"/>
<evidence type="ECO:0000256" key="1">
    <source>
        <dbReference type="SAM" id="MobiDB-lite"/>
    </source>
</evidence>
<evidence type="ECO:0000256" key="2">
    <source>
        <dbReference type="SAM" id="SignalP"/>
    </source>
</evidence>
<feature type="compositionally biased region" description="Low complexity" evidence="1">
    <location>
        <begin position="90"/>
        <end position="104"/>
    </location>
</feature>
<dbReference type="PROSITE" id="PS51257">
    <property type="entry name" value="PROKAR_LIPOPROTEIN"/>
    <property type="match status" value="1"/>
</dbReference>